<keyword evidence="2" id="KW-0732">Signal</keyword>
<dbReference type="InterPro" id="IPR021729">
    <property type="entry name" value="DUF3298"/>
</dbReference>
<proteinExistence type="predicted"/>
<evidence type="ECO:0000256" key="2">
    <source>
        <dbReference type="SAM" id="SignalP"/>
    </source>
</evidence>
<evidence type="ECO:0000313" key="6">
    <source>
        <dbReference type="Proteomes" id="UP001459204"/>
    </source>
</evidence>
<dbReference type="Pfam" id="PF11738">
    <property type="entry name" value="DUF3298"/>
    <property type="match status" value="1"/>
</dbReference>
<dbReference type="InterPro" id="IPR037126">
    <property type="entry name" value="PdaC/RsiV-like_sf"/>
</dbReference>
<organism evidence="5 6">
    <name type="scientific">Pseudoxanthomonas putridarboris</name>
    <dbReference type="NCBI Taxonomy" id="752605"/>
    <lineage>
        <taxon>Bacteria</taxon>
        <taxon>Pseudomonadati</taxon>
        <taxon>Pseudomonadota</taxon>
        <taxon>Gammaproteobacteria</taxon>
        <taxon>Lysobacterales</taxon>
        <taxon>Lysobacteraceae</taxon>
        <taxon>Pseudoxanthomonas</taxon>
    </lineage>
</organism>
<comment type="caution">
    <text evidence="5">The sequence shown here is derived from an EMBL/GenBank/DDBJ whole genome shotgun (WGS) entry which is preliminary data.</text>
</comment>
<evidence type="ECO:0000259" key="4">
    <source>
        <dbReference type="Pfam" id="PF13739"/>
    </source>
</evidence>
<accession>A0ABU9J169</accession>
<evidence type="ECO:0000259" key="3">
    <source>
        <dbReference type="Pfam" id="PF11738"/>
    </source>
</evidence>
<feature type="chain" id="PRO_5045492895" evidence="2">
    <location>
        <begin position="19"/>
        <end position="283"/>
    </location>
</feature>
<sequence>MNPALAPPSLLRRGLLCAALLLALAGCKRDPAPADAGSPAEPPVAATSPTAPEAETTELKDVIETTDRYIVGISYPPSANQYTGLAKVLGDYAAAARAELMEAVEAFGNDRPTAPYELSLAFEQVVNTPQIVAIAADGSRYTGGAHGQPLIARFVWLPQQDKRLTAAELVPEAEGWKAISDYVREQLHTAVATRADEDELTPAERAELVRNSARMIDGGTEPTAGNFSEFVPVLDAAGRISALRFVFPPYQVGPYADGTQTVVVPASVLLPHIAPEYAGLFAR</sequence>
<feature type="domain" description="DUF3298" evidence="3">
    <location>
        <begin position="241"/>
        <end position="266"/>
    </location>
</feature>
<feature type="domain" description="Deacetylase PdaC" evidence="4">
    <location>
        <begin position="73"/>
        <end position="147"/>
    </location>
</feature>
<dbReference type="Gene3D" id="3.90.640.20">
    <property type="entry name" value="Heat-shock cognate protein, ATPase"/>
    <property type="match status" value="1"/>
</dbReference>
<feature type="compositionally biased region" description="Low complexity" evidence="1">
    <location>
        <begin position="43"/>
        <end position="54"/>
    </location>
</feature>
<feature type="signal peptide" evidence="2">
    <location>
        <begin position="1"/>
        <end position="18"/>
    </location>
</feature>
<dbReference type="Proteomes" id="UP001459204">
    <property type="component" value="Unassembled WGS sequence"/>
</dbReference>
<dbReference type="Pfam" id="PF13739">
    <property type="entry name" value="PdaC"/>
    <property type="match status" value="1"/>
</dbReference>
<dbReference type="Gene3D" id="3.30.565.40">
    <property type="entry name" value="Fervidobacterium nodosum Rt17-B1 like"/>
    <property type="match status" value="1"/>
</dbReference>
<keyword evidence="6" id="KW-1185">Reference proteome</keyword>
<dbReference type="InterPro" id="IPR025303">
    <property type="entry name" value="PdaC"/>
</dbReference>
<protein>
    <submittedName>
        <fullName evidence="5">DUF3298 and DUF4163 domain-containing protein</fullName>
    </submittedName>
</protein>
<name>A0ABU9J169_9GAMM</name>
<dbReference type="EMBL" id="JBBWWT010000003">
    <property type="protein sequence ID" value="MEL1264649.1"/>
    <property type="molecule type" value="Genomic_DNA"/>
</dbReference>
<gene>
    <name evidence="5" type="ORF">AAD027_09765</name>
</gene>
<evidence type="ECO:0000313" key="5">
    <source>
        <dbReference type="EMBL" id="MEL1264649.1"/>
    </source>
</evidence>
<feature type="region of interest" description="Disordered" evidence="1">
    <location>
        <begin position="31"/>
        <end position="55"/>
    </location>
</feature>
<reference evidence="5 6" key="1">
    <citation type="submission" date="2024-04" db="EMBL/GenBank/DDBJ databases">
        <title>Draft genome sequence of Pseudoxanthomonas putridarboris WD12.</title>
        <authorList>
            <person name="Oh J."/>
        </authorList>
    </citation>
    <scope>NUCLEOTIDE SEQUENCE [LARGE SCALE GENOMIC DNA]</scope>
    <source>
        <strain evidence="5 6">WD12</strain>
    </source>
</reference>
<dbReference type="RefSeq" id="WP_341725824.1">
    <property type="nucleotide sequence ID" value="NZ_JBBWWT010000003.1"/>
</dbReference>
<evidence type="ECO:0000256" key="1">
    <source>
        <dbReference type="SAM" id="MobiDB-lite"/>
    </source>
</evidence>